<proteinExistence type="predicted"/>
<accession>A0A7S6WMV4</accession>
<dbReference type="AlphaFoldDB" id="A0A7S6WMV4"/>
<dbReference type="Gene3D" id="2.60.120.10">
    <property type="entry name" value="Jelly Rolls"/>
    <property type="match status" value="1"/>
</dbReference>
<protein>
    <submittedName>
        <fullName evidence="5">Cyclic nucleotide-binding domain-containing protein</fullName>
    </submittedName>
</protein>
<keyword evidence="2" id="KW-0802">TPR repeat</keyword>
<keyword evidence="1" id="KW-0677">Repeat</keyword>
<dbReference type="Gene3D" id="1.25.40.10">
    <property type="entry name" value="Tetratricopeptide repeat domain"/>
    <property type="match status" value="1"/>
</dbReference>
<evidence type="ECO:0000256" key="3">
    <source>
        <dbReference type="SAM" id="MobiDB-lite"/>
    </source>
</evidence>
<reference evidence="5 6" key="1">
    <citation type="submission" date="2020-09" db="EMBL/GenBank/DDBJ databases">
        <title>Characterization of Treponema spp. from bovine digital dermatitis in Korea.</title>
        <authorList>
            <person name="Espiritu H.M."/>
            <person name="Cho Y.I."/>
            <person name="Mamuad L."/>
        </authorList>
    </citation>
    <scope>NUCLEOTIDE SEQUENCE [LARGE SCALE GENOMIC DNA]</scope>
    <source>
        <strain evidence="5 6">KS1</strain>
    </source>
</reference>
<organism evidence="5 6">
    <name type="scientific">Treponema pedis</name>
    <dbReference type="NCBI Taxonomy" id="409322"/>
    <lineage>
        <taxon>Bacteria</taxon>
        <taxon>Pseudomonadati</taxon>
        <taxon>Spirochaetota</taxon>
        <taxon>Spirochaetia</taxon>
        <taxon>Spirochaetales</taxon>
        <taxon>Treponemataceae</taxon>
        <taxon>Treponema</taxon>
    </lineage>
</organism>
<dbReference type="InterPro" id="IPR000595">
    <property type="entry name" value="cNMP-bd_dom"/>
</dbReference>
<dbReference type="InterPro" id="IPR019734">
    <property type="entry name" value="TPR_rpt"/>
</dbReference>
<sequence length="334" mass="36961">MPKAIRYKANSVVYFSGDFDERVFLLKTGNIALTSIDIETGAQVTDYIKTGEFFGVKSALGNFPREESAMVLTDSLVYSFTSKEFEAFAQSNTRIILQMIKVFSKQLRSIHRQLSSLLDSEEESNPEEGLFNVMNAFYGSQHYHAAGQVGTRYKTIYPNGKYITQVEQIIRSASEVAGRTFGTTEGKNEAGQISAQPEKNASSDDGTLHLSLNTAGDLFSEGKYDEAYDQYHYIIEAGSSGDIAQEAYIGAGKCLLEQKEYVRCLQLLTGFISQNPKSSKIADALMYLGICYQNMNRPDKALAFYDKAALLASPPLTQKIKELQAVCSDLMEGV</sequence>
<evidence type="ECO:0000313" key="6">
    <source>
        <dbReference type="Proteomes" id="UP000593915"/>
    </source>
</evidence>
<evidence type="ECO:0000259" key="4">
    <source>
        <dbReference type="PROSITE" id="PS50042"/>
    </source>
</evidence>
<dbReference type="InterPro" id="IPR013105">
    <property type="entry name" value="TPR_2"/>
</dbReference>
<dbReference type="RefSeq" id="WP_024467872.1">
    <property type="nucleotide sequence ID" value="NZ_CP061839.1"/>
</dbReference>
<dbReference type="PROSITE" id="PS50042">
    <property type="entry name" value="CNMP_BINDING_3"/>
    <property type="match status" value="1"/>
</dbReference>
<dbReference type="SUPFAM" id="SSF51206">
    <property type="entry name" value="cAMP-binding domain-like"/>
    <property type="match status" value="1"/>
</dbReference>
<dbReference type="Proteomes" id="UP000593915">
    <property type="component" value="Chromosome"/>
</dbReference>
<dbReference type="Pfam" id="PF00027">
    <property type="entry name" value="cNMP_binding"/>
    <property type="match status" value="1"/>
</dbReference>
<feature type="domain" description="Cyclic nucleotide-binding" evidence="4">
    <location>
        <begin position="7"/>
        <end position="106"/>
    </location>
</feature>
<dbReference type="EMBL" id="CP061839">
    <property type="protein sequence ID" value="QOW60068.1"/>
    <property type="molecule type" value="Genomic_DNA"/>
</dbReference>
<dbReference type="InterPro" id="IPR011990">
    <property type="entry name" value="TPR-like_helical_dom_sf"/>
</dbReference>
<gene>
    <name evidence="5" type="ORF">IFE08_09455</name>
</gene>
<dbReference type="InterPro" id="IPR018490">
    <property type="entry name" value="cNMP-bd_dom_sf"/>
</dbReference>
<evidence type="ECO:0000256" key="1">
    <source>
        <dbReference type="ARBA" id="ARBA00022737"/>
    </source>
</evidence>
<dbReference type="InterPro" id="IPR014710">
    <property type="entry name" value="RmlC-like_jellyroll"/>
</dbReference>
<evidence type="ECO:0000256" key="2">
    <source>
        <dbReference type="ARBA" id="ARBA00022803"/>
    </source>
</evidence>
<feature type="region of interest" description="Disordered" evidence="3">
    <location>
        <begin position="182"/>
        <end position="207"/>
    </location>
</feature>
<dbReference type="Pfam" id="PF07719">
    <property type="entry name" value="TPR_2"/>
    <property type="match status" value="1"/>
</dbReference>
<evidence type="ECO:0000313" key="5">
    <source>
        <dbReference type="EMBL" id="QOW60068.1"/>
    </source>
</evidence>
<dbReference type="SMART" id="SM00028">
    <property type="entry name" value="TPR"/>
    <property type="match status" value="1"/>
</dbReference>
<name>A0A7S6WMV4_9SPIR</name>
<dbReference type="SUPFAM" id="SSF48452">
    <property type="entry name" value="TPR-like"/>
    <property type="match status" value="1"/>
</dbReference>
<dbReference type="CDD" id="cd00038">
    <property type="entry name" value="CAP_ED"/>
    <property type="match status" value="1"/>
</dbReference>